<dbReference type="SUPFAM" id="SSF46689">
    <property type="entry name" value="Homeodomain-like"/>
    <property type="match status" value="1"/>
</dbReference>
<dbReference type="PROSITE" id="PS50045">
    <property type="entry name" value="SIGMA54_INTERACT_4"/>
    <property type="match status" value="1"/>
</dbReference>
<evidence type="ECO:0000259" key="5">
    <source>
        <dbReference type="PROSITE" id="PS50045"/>
    </source>
</evidence>
<dbReference type="RefSeq" id="WP_012831418.1">
    <property type="nucleotide sequence ID" value="NC_013440.1"/>
</dbReference>
<dbReference type="HOGENOM" id="CLU_000445_0_7_7"/>
<dbReference type="Proteomes" id="UP000001880">
    <property type="component" value="Chromosome"/>
</dbReference>
<dbReference type="STRING" id="502025.Hoch_6356"/>
<gene>
    <name evidence="6" type="ordered locus">Hoch_6356</name>
</gene>
<dbReference type="SMART" id="SM00382">
    <property type="entry name" value="AAA"/>
    <property type="match status" value="1"/>
</dbReference>
<dbReference type="PANTHER" id="PTHR32071">
    <property type="entry name" value="TRANSCRIPTIONAL REGULATORY PROTEIN"/>
    <property type="match status" value="1"/>
</dbReference>
<dbReference type="GO" id="GO:0005524">
    <property type="term" value="F:ATP binding"/>
    <property type="evidence" value="ECO:0007669"/>
    <property type="project" value="UniProtKB-KW"/>
</dbReference>
<protein>
    <submittedName>
        <fullName evidence="6">Sigma54 specific transcriptional regulator, Fis family</fullName>
    </submittedName>
</protein>
<keyword evidence="2" id="KW-0067">ATP-binding</keyword>
<name>D0LP00_HALO1</name>
<dbReference type="Pfam" id="PF00158">
    <property type="entry name" value="Sigma54_activat"/>
    <property type="match status" value="1"/>
</dbReference>
<dbReference type="OrthoDB" id="9763792at2"/>
<evidence type="ECO:0000256" key="2">
    <source>
        <dbReference type="ARBA" id="ARBA00022840"/>
    </source>
</evidence>
<dbReference type="eggNOG" id="COG3829">
    <property type="taxonomic scope" value="Bacteria"/>
</dbReference>
<dbReference type="InterPro" id="IPR025944">
    <property type="entry name" value="Sigma_54_int_dom_CS"/>
</dbReference>
<dbReference type="Gene3D" id="1.10.8.60">
    <property type="match status" value="1"/>
</dbReference>
<dbReference type="GO" id="GO:0006355">
    <property type="term" value="P:regulation of DNA-templated transcription"/>
    <property type="evidence" value="ECO:0007669"/>
    <property type="project" value="InterPro"/>
</dbReference>
<dbReference type="SUPFAM" id="SSF52540">
    <property type="entry name" value="P-loop containing nucleoside triphosphate hydrolases"/>
    <property type="match status" value="1"/>
</dbReference>
<keyword evidence="4" id="KW-0804">Transcription</keyword>
<dbReference type="EMBL" id="CP001804">
    <property type="protein sequence ID" value="ACY18826.1"/>
    <property type="molecule type" value="Genomic_DNA"/>
</dbReference>
<dbReference type="InterPro" id="IPR058031">
    <property type="entry name" value="AAA_lid_NorR"/>
</dbReference>
<evidence type="ECO:0000313" key="6">
    <source>
        <dbReference type="EMBL" id="ACY18826.1"/>
    </source>
</evidence>
<organism evidence="6 7">
    <name type="scientific">Haliangium ochraceum (strain DSM 14365 / JCM 11303 / SMP-2)</name>
    <dbReference type="NCBI Taxonomy" id="502025"/>
    <lineage>
        <taxon>Bacteria</taxon>
        <taxon>Pseudomonadati</taxon>
        <taxon>Myxococcota</taxon>
        <taxon>Polyangia</taxon>
        <taxon>Haliangiales</taxon>
        <taxon>Kofleriaceae</taxon>
        <taxon>Haliangium</taxon>
    </lineage>
</organism>
<dbReference type="Pfam" id="PF02954">
    <property type="entry name" value="HTH_8"/>
    <property type="match status" value="1"/>
</dbReference>
<dbReference type="PANTHER" id="PTHR32071:SF113">
    <property type="entry name" value="ALGINATE BIOSYNTHESIS TRANSCRIPTIONAL REGULATORY PROTEIN ALGB"/>
    <property type="match status" value="1"/>
</dbReference>
<dbReference type="InterPro" id="IPR027417">
    <property type="entry name" value="P-loop_NTPase"/>
</dbReference>
<dbReference type="Gene3D" id="1.10.10.60">
    <property type="entry name" value="Homeodomain-like"/>
    <property type="match status" value="1"/>
</dbReference>
<keyword evidence="1" id="KW-0547">Nucleotide-binding</keyword>
<accession>D0LP00</accession>
<dbReference type="PROSITE" id="PS00688">
    <property type="entry name" value="SIGMA54_INTERACT_3"/>
    <property type="match status" value="1"/>
</dbReference>
<dbReference type="InterPro" id="IPR009057">
    <property type="entry name" value="Homeodomain-like_sf"/>
</dbReference>
<dbReference type="CDD" id="cd00009">
    <property type="entry name" value="AAA"/>
    <property type="match status" value="1"/>
</dbReference>
<evidence type="ECO:0000313" key="7">
    <source>
        <dbReference type="Proteomes" id="UP000001880"/>
    </source>
</evidence>
<dbReference type="InterPro" id="IPR003593">
    <property type="entry name" value="AAA+_ATPase"/>
</dbReference>
<dbReference type="InterPro" id="IPR002197">
    <property type="entry name" value="HTH_Fis"/>
</dbReference>
<dbReference type="GO" id="GO:0043565">
    <property type="term" value="F:sequence-specific DNA binding"/>
    <property type="evidence" value="ECO:0007669"/>
    <property type="project" value="InterPro"/>
</dbReference>
<dbReference type="FunFam" id="3.40.50.300:FF:000006">
    <property type="entry name" value="DNA-binding transcriptional regulator NtrC"/>
    <property type="match status" value="1"/>
</dbReference>
<evidence type="ECO:0000256" key="3">
    <source>
        <dbReference type="ARBA" id="ARBA00023015"/>
    </source>
</evidence>
<dbReference type="Gene3D" id="3.40.50.300">
    <property type="entry name" value="P-loop containing nucleotide triphosphate hydrolases"/>
    <property type="match status" value="1"/>
</dbReference>
<dbReference type="PRINTS" id="PR01590">
    <property type="entry name" value="HTHFIS"/>
</dbReference>
<reference evidence="6 7" key="1">
    <citation type="journal article" date="2010" name="Stand. Genomic Sci.">
        <title>Complete genome sequence of Haliangium ochraceum type strain (SMP-2).</title>
        <authorList>
            <consortium name="US DOE Joint Genome Institute (JGI-PGF)"/>
            <person name="Ivanova N."/>
            <person name="Daum C."/>
            <person name="Lang E."/>
            <person name="Abt B."/>
            <person name="Kopitz M."/>
            <person name="Saunders E."/>
            <person name="Lapidus A."/>
            <person name="Lucas S."/>
            <person name="Glavina Del Rio T."/>
            <person name="Nolan M."/>
            <person name="Tice H."/>
            <person name="Copeland A."/>
            <person name="Cheng J.F."/>
            <person name="Chen F."/>
            <person name="Bruce D."/>
            <person name="Goodwin L."/>
            <person name="Pitluck S."/>
            <person name="Mavromatis K."/>
            <person name="Pati A."/>
            <person name="Mikhailova N."/>
            <person name="Chen A."/>
            <person name="Palaniappan K."/>
            <person name="Land M."/>
            <person name="Hauser L."/>
            <person name="Chang Y.J."/>
            <person name="Jeffries C.D."/>
            <person name="Detter J.C."/>
            <person name="Brettin T."/>
            <person name="Rohde M."/>
            <person name="Goker M."/>
            <person name="Bristow J."/>
            <person name="Markowitz V."/>
            <person name="Eisen J.A."/>
            <person name="Hugenholtz P."/>
            <person name="Kyrpides N.C."/>
            <person name="Klenk H.P."/>
        </authorList>
    </citation>
    <scope>NUCLEOTIDE SEQUENCE [LARGE SCALE GENOMIC DNA]</scope>
    <source>
        <strain evidence="7">DSM 14365 / CIP 107738 / JCM 11303 / AJ 13395 / SMP-2</strain>
    </source>
</reference>
<proteinExistence type="predicted"/>
<evidence type="ECO:0000256" key="1">
    <source>
        <dbReference type="ARBA" id="ARBA00022741"/>
    </source>
</evidence>
<feature type="domain" description="Sigma-54 factor interaction" evidence="5">
    <location>
        <begin position="21"/>
        <end position="248"/>
    </location>
</feature>
<dbReference type="AlphaFoldDB" id="D0LP00"/>
<dbReference type="Pfam" id="PF25601">
    <property type="entry name" value="AAA_lid_14"/>
    <property type="match status" value="1"/>
</dbReference>
<dbReference type="KEGG" id="hoh:Hoch_6356"/>
<dbReference type="InterPro" id="IPR002078">
    <property type="entry name" value="Sigma_54_int"/>
</dbReference>
<keyword evidence="7" id="KW-1185">Reference proteome</keyword>
<evidence type="ECO:0000256" key="4">
    <source>
        <dbReference type="ARBA" id="ARBA00023163"/>
    </source>
</evidence>
<keyword evidence="3" id="KW-0805">Transcription regulation</keyword>
<sequence length="336" mass="37506">MDENVHPDQKNTHQRQGYADIIGASPPMQELFSVLARVVQSDTTVLVQGENGTGKELVARAVHYQSPRAAQRFVVTNCSAFNDSLLDSELFGHVKGAFTGAVVDKRGLFEVADRGTFFLDEIGDMSPALQVKVLRVLQEGTFTPVGSTETRRVDVRIIAATNRDLRAMVAEGSFREDLYYRVNVINLHIPPLRERPGDLELLAAHFLAAHARGGRQPALSSACLARMRAYTWPGNVRELENEIARLVVLADDDEPIPASLLSPRVRAPQESAPVAELPAEQRTLPEALRALEERMIREALERNEWNKTRTARALDISRRNLIRLVAKYELEAKRKS</sequence>